<evidence type="ECO:0000259" key="2">
    <source>
        <dbReference type="PROSITE" id="PS50263"/>
    </source>
</evidence>
<reference evidence="3 4" key="1">
    <citation type="submission" date="2022-07" db="EMBL/GenBank/DDBJ databases">
        <title>Genome-wide signatures of adaptation to extreme environments.</title>
        <authorList>
            <person name="Cho C.H."/>
            <person name="Yoon H.S."/>
        </authorList>
    </citation>
    <scope>NUCLEOTIDE SEQUENCE [LARGE SCALE GENOMIC DNA]</scope>
    <source>
        <strain evidence="3 4">DBV 063 E5</strain>
    </source>
</reference>
<dbReference type="PANTHER" id="PTHR43674:SF2">
    <property type="entry name" value="BETA-UREIDOPROPIONASE"/>
    <property type="match status" value="1"/>
</dbReference>
<dbReference type="InterPro" id="IPR050345">
    <property type="entry name" value="Aliph_Amidase/BUP"/>
</dbReference>
<dbReference type="EMBL" id="JANCYW010000016">
    <property type="protein sequence ID" value="KAK4538158.1"/>
    <property type="molecule type" value="Genomic_DNA"/>
</dbReference>
<accession>A0AAV9J286</accession>
<keyword evidence="1" id="KW-0378">Hydrolase</keyword>
<keyword evidence="4" id="KW-1185">Reference proteome</keyword>
<dbReference type="AlphaFoldDB" id="A0AAV9J286"/>
<dbReference type="Gene3D" id="3.60.110.10">
    <property type="entry name" value="Carbon-nitrogen hydrolase"/>
    <property type="match status" value="1"/>
</dbReference>
<comment type="caution">
    <text evidence="3">The sequence shown here is derived from an EMBL/GenBank/DDBJ whole genome shotgun (WGS) entry which is preliminary data.</text>
</comment>
<evidence type="ECO:0000313" key="4">
    <source>
        <dbReference type="Proteomes" id="UP001301350"/>
    </source>
</evidence>
<organism evidence="3 4">
    <name type="scientific">Cyanidium caldarium</name>
    <name type="common">Red alga</name>
    <dbReference type="NCBI Taxonomy" id="2771"/>
    <lineage>
        <taxon>Eukaryota</taxon>
        <taxon>Rhodophyta</taxon>
        <taxon>Bangiophyceae</taxon>
        <taxon>Cyanidiales</taxon>
        <taxon>Cyanidiaceae</taxon>
        <taxon>Cyanidium</taxon>
    </lineage>
</organism>
<dbReference type="Pfam" id="PF00795">
    <property type="entry name" value="CN_hydrolase"/>
    <property type="match status" value="1"/>
</dbReference>
<name>A0AAV9J286_CYACA</name>
<dbReference type="SUPFAM" id="SSF56317">
    <property type="entry name" value="Carbon-nitrogen hydrolase"/>
    <property type="match status" value="1"/>
</dbReference>
<dbReference type="PANTHER" id="PTHR43674">
    <property type="entry name" value="NITRILASE C965.09-RELATED"/>
    <property type="match status" value="1"/>
</dbReference>
<sequence length="313" mass="34368">MSLQRQLVLAAVQFAVKPHDPEANVAKACALVRSLPRGSATLILLPELFAAQYFPQDGGEPAHFRLAVPSPHTEPQHPFWQQMLQLADEVSAALAVSFFERAGLAHFNSLALIDPHAPPGQSPFLAPVYRKLHIPHSPGYHEKFYFSPGDTPPTVYTLAAHRVRVGVGICWDQWFPELARCLALQGAEVLLYPTAIGSEPQDPQLDSCGHWRRTQQGHAAANMVPLVAANRVGVECASDGSSKIRFYGSSFITDNTGAIVAEAGRDEPDKVIVGPVMELEQYREARLAWGIFRDRRPDMYGAIRTLDGSTTTR</sequence>
<evidence type="ECO:0000313" key="3">
    <source>
        <dbReference type="EMBL" id="KAK4538158.1"/>
    </source>
</evidence>
<dbReference type="GO" id="GO:0050126">
    <property type="term" value="F:N-carbamoylputrescine amidase activity"/>
    <property type="evidence" value="ECO:0007669"/>
    <property type="project" value="TreeGrafter"/>
</dbReference>
<dbReference type="Proteomes" id="UP001301350">
    <property type="component" value="Unassembled WGS sequence"/>
</dbReference>
<dbReference type="InterPro" id="IPR003010">
    <property type="entry name" value="C-N_Hydrolase"/>
</dbReference>
<feature type="domain" description="CN hydrolase" evidence="2">
    <location>
        <begin position="7"/>
        <end position="278"/>
    </location>
</feature>
<dbReference type="InterPro" id="IPR036526">
    <property type="entry name" value="C-N_Hydrolase_sf"/>
</dbReference>
<proteinExistence type="predicted"/>
<dbReference type="PROSITE" id="PS50263">
    <property type="entry name" value="CN_HYDROLASE"/>
    <property type="match status" value="1"/>
</dbReference>
<protein>
    <recommendedName>
        <fullName evidence="2">CN hydrolase domain-containing protein</fullName>
    </recommendedName>
</protein>
<evidence type="ECO:0000256" key="1">
    <source>
        <dbReference type="ARBA" id="ARBA00022801"/>
    </source>
</evidence>
<gene>
    <name evidence="3" type="ORF">CDCA_CDCA16G4183</name>
</gene>
<dbReference type="GO" id="GO:0033388">
    <property type="term" value="P:putrescine biosynthetic process from arginine"/>
    <property type="evidence" value="ECO:0007669"/>
    <property type="project" value="TreeGrafter"/>
</dbReference>